<dbReference type="FunFam" id="3.80.10.10:FF:000386">
    <property type="entry name" value="Disease resistance protein RPS4"/>
    <property type="match status" value="1"/>
</dbReference>
<dbReference type="InterPro" id="IPR001584">
    <property type="entry name" value="Integrase_cat-core"/>
</dbReference>
<dbReference type="Pfam" id="PF07727">
    <property type="entry name" value="RVT_2"/>
    <property type="match status" value="1"/>
</dbReference>
<dbReference type="InterPro" id="IPR042197">
    <property type="entry name" value="Apaf_helical"/>
</dbReference>
<dbReference type="InterPro" id="IPR027417">
    <property type="entry name" value="P-loop_NTPase"/>
</dbReference>
<dbReference type="Pfam" id="PF25597">
    <property type="entry name" value="SH3_retrovirus"/>
    <property type="match status" value="1"/>
</dbReference>
<dbReference type="Gene3D" id="3.40.50.300">
    <property type="entry name" value="P-loop containing nucleotide triphosphate hydrolases"/>
    <property type="match status" value="1"/>
</dbReference>
<sequence length="2301" mass="260212">MEDRSMEPYTPPALKLTNAVTVKLTEKNYILWKRQFEAFLNGQRLLGFVTGSTPQPAATIPAPTINGTTTPAPNPDYALWFQTDQAIQSWLLGSFSEDVQSSVIHCTNSYEIWMTLASHFNRPTSARLFELQRKLQTTAKQDKSMDDYLRDIKTICDQLTSIGQPVDERMKIFAALLGLGKEYEPIKTSIEGSMDTQYHPSFEDVVPRLVAFEDRLKSYTTDTAVSPHLAFNTVRGRPFFTRNRGRNRGGRSFFSTRGRGFPQHLSSSSSSRSSVSADSEARPVCQICGKSGHEAMRCWHRFDNSYQLDEMHNALAAMRVSDMIDSRGGEWFPDTGASAHITNTPHHLQNAQPYMGSDSVMVGNGEYLPITHTGAASIASSSGNLILNDVLVCPQIAKPLLSVSKFTTDYPCGFDFDADNVCIYDKATKKVLLQGRNTKGLYSIKEPAFHAFFSTRQVAASDEVWHQRLGHPNPHILQRLASIKSVFINKRSKSLCVSCQMAKSSRLPFSASQFVATRPLERIHCDVWGPSPVVSVQEFKYYVVLIDNYSRYCWMYPMKKKSDFHSIFIAFQSLVQNQFHTTIGTFQCDGGGEFISNQFLLHLQKNGIQQLLSCPHTPQQNGLAERRHRHIVELGLSLLFQSRAPQKYWVEAFMTANFLSNLLPHSANTNTASPYEKLHNKSPSYDALRIFGCACFPMLRPYTQNKLDPRSLQCVFLGYSEKYKGYRCLLPATGRVYISRHVIFDESKFPFADVYGHLHPPALTPLMEAWLQSNRSAVSQSQSTQGRQETMQPRLCVIKPQHFVAPNSSSTGSCSVISSSETMSTSLPITDGTSQRLIDRESNSPQVEHNETALPRANMPVNNHQMTTRLKAGITKPNPRYALLTQKVLCPRPRTVAEALKHPGWNNSMKEEIGNCELTKTWSLVPYTPDMHVIGNGWVFREKLNADGTVKSLRSRLVAQGCSQEEGIDYLETYSPVVRTATVRIVLHIATVLQWDIKQMDVANAFLHGDLHETVYMSQPKGFVDESKPDHVCLLHKSLYGLKQSPRAWFDKFSTYLIEFGFVCSIKDPSLFIYRRGKDIIMLLLYVDDMLITGNSSTVLAKLLDELNKQFRMKDLGRMHYFLGIQATFHSSGMFLSQERYAKDLLATAGMSECTTVATPLPLQLSKVPHQDKKFEDPTYFRSLAGKLQYLTLTRPDLQYSVNYVCQKMHEPTVSDFMLLKRILRYVQGTLDYGVNIFKDTDFTLRAYSDSDWAGCHNTRRSTGGFCTYLGLNIISWSSKKQPTVSRSSTEAEYRSLSETASELSWMCSILREIGVPIQTTPELYCDNLSAVYLTANPAYHKRSKHFELDYHYVRERVALGALLVKHIPAHLQLADIFTKPLTFKAFDSLRYKLGVDSSPTPSLRGAVEDRASNVIVLKTGNEDREKMGHGQHKPKQQTCLHGPEFKTRASQRLCENNEDKKQKSKVQGQTMTIAKTEEHNGLKLSNRFAALDLSSFLLFISKPNLKSLHEKALAKHELRYDLETVGRWRKALAEVGNISGWDSKTRSEEAVLVQEVVRDLSNRLFSQPSSDAEGLVGIMPHLRSVESLLSMDSGDVRMVGIWGMGGIGKSTIAKFVCKRLSSKFDGVCFLENAKTEFEQYGSSHMRQKVLREILRRKDLNSWDGDSGVMRQRLRGKSILLVIDNVDSVEQLQELVGSLEWFGPGSRIVITTRDKRVLEQHDVEYIYEVKPLKTTQALMLFSKHAFKQPRPPKDSAELSIDIVKQLDGLPLAIRVAGAALYRRDIADWEYYLDLLRTNVNSSVSKALRESFEALNNQEKLIFLYVACCFNGKHMHGVSRVLDLFIVSGHMPFRSTLCIRTLKEKCLISISTTQRLWVHDVLQDMARSIICEGKEENPWKRKILWNFMDINNVLCENMGSEAVEVESLLLDMPKGKELCISPAIFERMYNLKLLKFYNNSTGGESSKICMPGGLVYLPMLRYLHWQAYSLKSLPSRFCTTYLVELNLPNSSVETLWNGTQDLGNLRRMNLRGCRRLLEVPNLSKATSLEKLNLDNCESLVDLTDSVRHLNNLGVLELSGCKKLKNLPNNINLRLLRTLHLEGCSSLEDFPFLSENVRKITLDETAIEEIPASIERLSELKTLHLSGCKKLKNLPRTIRNIDSLTTLWLSNCPNITLFPEVGDNIESLALKGTAIEEVPATIGDKSRLCYLNMSGCQRLKNLPPTLKNLTNLKFLLLRGCTNITERPETACRLKALDLNGTSIMEETSGSVQSDDEPLDMPRLAQYILQSVKERIRHQRSMRL</sequence>
<dbReference type="InterPro" id="IPR002182">
    <property type="entry name" value="NB-ARC"/>
</dbReference>
<dbReference type="SUPFAM" id="SSF56672">
    <property type="entry name" value="DNA/RNA polymerases"/>
    <property type="match status" value="1"/>
</dbReference>
<evidence type="ECO:0000256" key="3">
    <source>
        <dbReference type="ARBA" id="ARBA00022750"/>
    </source>
</evidence>
<dbReference type="Pfam" id="PF01582">
    <property type="entry name" value="TIR"/>
    <property type="match status" value="1"/>
</dbReference>
<feature type="compositionally biased region" description="Low complexity" evidence="4">
    <location>
        <begin position="250"/>
        <end position="276"/>
    </location>
</feature>
<dbReference type="Gene3D" id="3.30.420.10">
    <property type="entry name" value="Ribonuclease H-like superfamily/Ribonuclease H"/>
    <property type="match status" value="1"/>
</dbReference>
<dbReference type="CDD" id="cd09272">
    <property type="entry name" value="RNase_HI_RT_Ty1"/>
    <property type="match status" value="1"/>
</dbReference>
<dbReference type="Pfam" id="PF14223">
    <property type="entry name" value="Retrotran_gag_2"/>
    <property type="match status" value="1"/>
</dbReference>
<dbReference type="Pfam" id="PF00665">
    <property type="entry name" value="rve"/>
    <property type="match status" value="1"/>
</dbReference>
<dbReference type="Pfam" id="PF14244">
    <property type="entry name" value="Retrotran_gag_3"/>
    <property type="match status" value="1"/>
</dbReference>
<dbReference type="PANTHER" id="PTHR11017:SF483">
    <property type="entry name" value="TIR DOMAIN-CONTAINING PROTEIN"/>
    <property type="match status" value="1"/>
</dbReference>
<name>D1GEF6_BRARP</name>
<dbReference type="InterPro" id="IPR011713">
    <property type="entry name" value="Leu-rich_rpt_3"/>
</dbReference>
<feature type="domain" description="Integrase catalytic" evidence="5">
    <location>
        <begin position="515"/>
        <end position="682"/>
    </location>
</feature>
<dbReference type="Gene3D" id="1.10.8.430">
    <property type="entry name" value="Helical domain of apoptotic protease-activating factors"/>
    <property type="match status" value="1"/>
</dbReference>
<dbReference type="Pfam" id="PF23282">
    <property type="entry name" value="WHD_ROQ1"/>
    <property type="match status" value="1"/>
</dbReference>
<feature type="region of interest" description="Disordered" evidence="4">
    <location>
        <begin position="240"/>
        <end position="276"/>
    </location>
</feature>
<dbReference type="Gene3D" id="3.40.50.10140">
    <property type="entry name" value="Toll/interleukin-1 receptor homology (TIR) domain"/>
    <property type="match status" value="1"/>
</dbReference>
<proteinExistence type="predicted"/>
<keyword evidence="3" id="KW-0378">Hydrolase</keyword>
<dbReference type="InterPro" id="IPR012337">
    <property type="entry name" value="RNaseH-like_sf"/>
</dbReference>
<dbReference type="InterPro" id="IPR035897">
    <property type="entry name" value="Toll_tir_struct_dom_sf"/>
</dbReference>
<dbReference type="GO" id="GO:0043531">
    <property type="term" value="F:ADP binding"/>
    <property type="evidence" value="ECO:0007669"/>
    <property type="project" value="InterPro"/>
</dbReference>
<dbReference type="PRINTS" id="PR00364">
    <property type="entry name" value="DISEASERSIST"/>
</dbReference>
<dbReference type="PROSITE" id="PS50994">
    <property type="entry name" value="INTEGRASE"/>
    <property type="match status" value="1"/>
</dbReference>
<dbReference type="EMBL" id="FJ842817">
    <property type="protein sequence ID" value="ACP30598.1"/>
    <property type="molecule type" value="Genomic_DNA"/>
</dbReference>
<dbReference type="InterPro" id="IPR029472">
    <property type="entry name" value="Copia-like_N"/>
</dbReference>
<dbReference type="GO" id="GO:0003676">
    <property type="term" value="F:nucleic acid binding"/>
    <property type="evidence" value="ECO:0007669"/>
    <property type="project" value="InterPro"/>
</dbReference>
<protein>
    <submittedName>
        <fullName evidence="6">Disease resistance protein</fullName>
    </submittedName>
</protein>
<dbReference type="GO" id="GO:0004190">
    <property type="term" value="F:aspartic-type endopeptidase activity"/>
    <property type="evidence" value="ECO:0007669"/>
    <property type="project" value="UniProtKB-KW"/>
</dbReference>
<dbReference type="PANTHER" id="PTHR11017">
    <property type="entry name" value="LEUCINE-RICH REPEAT-CONTAINING PROTEIN"/>
    <property type="match status" value="1"/>
</dbReference>
<organism evidence="6">
    <name type="scientific">Brassica rapa subsp. pekinensis</name>
    <name type="common">Chinese cabbage</name>
    <name type="synonym">Brassica pekinensis</name>
    <dbReference type="NCBI Taxonomy" id="51351"/>
    <lineage>
        <taxon>Eukaryota</taxon>
        <taxon>Viridiplantae</taxon>
        <taxon>Streptophyta</taxon>
        <taxon>Embryophyta</taxon>
        <taxon>Tracheophyta</taxon>
        <taxon>Spermatophyta</taxon>
        <taxon>Magnoliopsida</taxon>
        <taxon>eudicotyledons</taxon>
        <taxon>Gunneridae</taxon>
        <taxon>Pentapetalae</taxon>
        <taxon>rosids</taxon>
        <taxon>malvids</taxon>
        <taxon>Brassicales</taxon>
        <taxon>Brassicaceae</taxon>
        <taxon>Brassiceae</taxon>
        <taxon>Brassica</taxon>
    </lineage>
</organism>
<evidence type="ECO:0000256" key="4">
    <source>
        <dbReference type="SAM" id="MobiDB-lite"/>
    </source>
</evidence>
<dbReference type="InterPro" id="IPR025724">
    <property type="entry name" value="GAG-pre-integrase_dom"/>
</dbReference>
<dbReference type="InterPro" id="IPR044974">
    <property type="entry name" value="Disease_R_plants"/>
</dbReference>
<accession>D1GEF6</accession>
<dbReference type="InterPro" id="IPR032675">
    <property type="entry name" value="LRR_dom_sf"/>
</dbReference>
<keyword evidence="3" id="KW-0064">Aspartyl protease</keyword>
<dbReference type="InterPro" id="IPR058192">
    <property type="entry name" value="WHD_ROQ1-like"/>
</dbReference>
<dbReference type="Pfam" id="PF13976">
    <property type="entry name" value="gag_pre-integrs"/>
    <property type="match status" value="1"/>
</dbReference>
<keyword evidence="3" id="KW-0645">Protease</keyword>
<dbReference type="SUPFAM" id="SSF53098">
    <property type="entry name" value="Ribonuclease H-like"/>
    <property type="match status" value="1"/>
</dbReference>
<dbReference type="InterPro" id="IPR043502">
    <property type="entry name" value="DNA/RNA_pol_sf"/>
</dbReference>
<dbReference type="InterPro" id="IPR013103">
    <property type="entry name" value="RVT_2"/>
</dbReference>
<reference evidence="6" key="1">
    <citation type="journal article" date="2009" name="Mol. Genet. Genomics">
        <title>Genome-wide identification of NBS-encoding resistance genes in Brassica rapa.</title>
        <authorList>
            <person name="Mun J.-H."/>
            <person name="Yu H.-J."/>
            <person name="Park S."/>
            <person name="Park B.-S."/>
        </authorList>
    </citation>
    <scope>NUCLEOTIDE SEQUENCE</scope>
    <source>
        <strain evidence="6">BrNL12</strain>
    </source>
</reference>
<dbReference type="GO" id="GO:0015074">
    <property type="term" value="P:DNA integration"/>
    <property type="evidence" value="ECO:0007669"/>
    <property type="project" value="InterPro"/>
</dbReference>
<dbReference type="SUPFAM" id="SSF52540">
    <property type="entry name" value="P-loop containing nucleoside triphosphate hydrolases"/>
    <property type="match status" value="1"/>
</dbReference>
<keyword evidence="1" id="KW-0433">Leucine-rich repeat</keyword>
<dbReference type="InterPro" id="IPR036397">
    <property type="entry name" value="RNaseH_sf"/>
</dbReference>
<dbReference type="InterPro" id="IPR000157">
    <property type="entry name" value="TIR_dom"/>
</dbReference>
<dbReference type="Pfam" id="PF22936">
    <property type="entry name" value="Pol_BBD"/>
    <property type="match status" value="1"/>
</dbReference>
<evidence type="ECO:0000259" key="5">
    <source>
        <dbReference type="PROSITE" id="PS50994"/>
    </source>
</evidence>
<dbReference type="Pfam" id="PF00931">
    <property type="entry name" value="NB-ARC"/>
    <property type="match status" value="1"/>
</dbReference>
<dbReference type="InterPro" id="IPR054722">
    <property type="entry name" value="PolX-like_BBD"/>
</dbReference>
<dbReference type="GO" id="GO:0007165">
    <property type="term" value="P:signal transduction"/>
    <property type="evidence" value="ECO:0007669"/>
    <property type="project" value="InterPro"/>
</dbReference>
<dbReference type="InterPro" id="IPR057670">
    <property type="entry name" value="SH3_retrovirus"/>
</dbReference>
<evidence type="ECO:0000256" key="1">
    <source>
        <dbReference type="ARBA" id="ARBA00022614"/>
    </source>
</evidence>
<dbReference type="SUPFAM" id="SSF52058">
    <property type="entry name" value="L domain-like"/>
    <property type="match status" value="1"/>
</dbReference>
<evidence type="ECO:0000313" key="6">
    <source>
        <dbReference type="EMBL" id="ACP30598.1"/>
    </source>
</evidence>
<evidence type="ECO:0000256" key="2">
    <source>
        <dbReference type="ARBA" id="ARBA00022737"/>
    </source>
</evidence>
<dbReference type="GO" id="GO:0006952">
    <property type="term" value="P:defense response"/>
    <property type="evidence" value="ECO:0007669"/>
    <property type="project" value="InterPro"/>
</dbReference>
<dbReference type="Pfam" id="PF07725">
    <property type="entry name" value="LRR_3"/>
    <property type="match status" value="1"/>
</dbReference>
<keyword evidence="2" id="KW-0677">Repeat</keyword>
<dbReference type="Gene3D" id="3.80.10.10">
    <property type="entry name" value="Ribonuclease Inhibitor"/>
    <property type="match status" value="2"/>
</dbReference>